<dbReference type="PANTHER" id="PTHR43280:SF28">
    <property type="entry name" value="HTH-TYPE TRANSCRIPTIONAL ACTIVATOR RHAS"/>
    <property type="match status" value="1"/>
</dbReference>
<organism evidence="5 6">
    <name type="scientific">Paenibacillus montaniterrae</name>
    <dbReference type="NCBI Taxonomy" id="429341"/>
    <lineage>
        <taxon>Bacteria</taxon>
        <taxon>Bacillati</taxon>
        <taxon>Bacillota</taxon>
        <taxon>Bacilli</taxon>
        <taxon>Bacillales</taxon>
        <taxon>Paenibacillaceae</taxon>
        <taxon>Paenibacillus</taxon>
    </lineage>
</organism>
<dbReference type="PANTHER" id="PTHR43280">
    <property type="entry name" value="ARAC-FAMILY TRANSCRIPTIONAL REGULATOR"/>
    <property type="match status" value="1"/>
</dbReference>
<evidence type="ECO:0000259" key="4">
    <source>
        <dbReference type="PROSITE" id="PS01124"/>
    </source>
</evidence>
<sequence>MNYHINQLVDYFAEAPLHFVEAYAHEIPIRQASSGHTAIDSSGLVFTCSGSAYVAVDGAQYKLEQGVLLHAAPKMKLNIHVIGDEPWRYAVVNYRLPVEEQQQFPLYLQNFVMHTGSSASLSQQLTTLIARYQLAVPLTKLQAKTDFYQLLRLMLQAVQQQTKTSKTELMLQAVEYMHESYSKPISVTQISQYVGIERRRFAYLFERYTGMTPNHYLTSFRMKRSRELLRAQHYTVAQVAELVGYHDSFYFSRVFKKYNGISPSDYRKKLISSHY</sequence>
<evidence type="ECO:0000313" key="5">
    <source>
        <dbReference type="EMBL" id="GIP18721.1"/>
    </source>
</evidence>
<keyword evidence="1" id="KW-0805">Transcription regulation</keyword>
<dbReference type="EMBL" id="BOSE01000010">
    <property type="protein sequence ID" value="GIP18721.1"/>
    <property type="molecule type" value="Genomic_DNA"/>
</dbReference>
<dbReference type="Proteomes" id="UP000683139">
    <property type="component" value="Unassembled WGS sequence"/>
</dbReference>
<dbReference type="PROSITE" id="PS00041">
    <property type="entry name" value="HTH_ARAC_FAMILY_1"/>
    <property type="match status" value="1"/>
</dbReference>
<dbReference type="GO" id="GO:0003700">
    <property type="term" value="F:DNA-binding transcription factor activity"/>
    <property type="evidence" value="ECO:0007669"/>
    <property type="project" value="InterPro"/>
</dbReference>
<accession>A0A919YUH4</accession>
<keyword evidence="6" id="KW-1185">Reference proteome</keyword>
<dbReference type="GO" id="GO:0043565">
    <property type="term" value="F:sequence-specific DNA binding"/>
    <property type="evidence" value="ECO:0007669"/>
    <property type="project" value="InterPro"/>
</dbReference>
<comment type="caution">
    <text evidence="5">The sequence shown here is derived from an EMBL/GenBank/DDBJ whole genome shotgun (WGS) entry which is preliminary data.</text>
</comment>
<dbReference type="InterPro" id="IPR018062">
    <property type="entry name" value="HTH_AraC-typ_CS"/>
</dbReference>
<name>A0A919YUH4_9BACL</name>
<keyword evidence="2" id="KW-0238">DNA-binding</keyword>
<feature type="domain" description="HTH araC/xylS-type" evidence="4">
    <location>
        <begin position="171"/>
        <end position="269"/>
    </location>
</feature>
<dbReference type="InterPro" id="IPR018060">
    <property type="entry name" value="HTH_AraC"/>
</dbReference>
<dbReference type="InterPro" id="IPR003313">
    <property type="entry name" value="AraC-bd"/>
</dbReference>
<reference evidence="5" key="1">
    <citation type="submission" date="2021-03" db="EMBL/GenBank/DDBJ databases">
        <title>Antimicrobial resistance genes in bacteria isolated from Japanese honey, and their potential for conferring macrolide and lincosamide resistance in the American foulbrood pathogen Paenibacillus larvae.</title>
        <authorList>
            <person name="Okamoto M."/>
            <person name="Kumagai M."/>
            <person name="Kanamori H."/>
            <person name="Takamatsu D."/>
        </authorList>
    </citation>
    <scope>NUCLEOTIDE SEQUENCE</scope>
    <source>
        <strain evidence="5">J40TS1</strain>
    </source>
</reference>
<dbReference type="AlphaFoldDB" id="A0A919YUH4"/>
<proteinExistence type="predicted"/>
<dbReference type="Gene3D" id="1.10.10.60">
    <property type="entry name" value="Homeodomain-like"/>
    <property type="match status" value="2"/>
</dbReference>
<dbReference type="RefSeq" id="WP_213519378.1">
    <property type="nucleotide sequence ID" value="NZ_BOSE01000010.1"/>
</dbReference>
<evidence type="ECO:0000313" key="6">
    <source>
        <dbReference type="Proteomes" id="UP000683139"/>
    </source>
</evidence>
<dbReference type="Pfam" id="PF02311">
    <property type="entry name" value="AraC_binding"/>
    <property type="match status" value="1"/>
</dbReference>
<dbReference type="InterPro" id="IPR020449">
    <property type="entry name" value="Tscrpt_reg_AraC-type_HTH"/>
</dbReference>
<dbReference type="PRINTS" id="PR00032">
    <property type="entry name" value="HTHARAC"/>
</dbReference>
<dbReference type="SMART" id="SM00342">
    <property type="entry name" value="HTH_ARAC"/>
    <property type="match status" value="1"/>
</dbReference>
<evidence type="ECO:0000256" key="3">
    <source>
        <dbReference type="ARBA" id="ARBA00023163"/>
    </source>
</evidence>
<dbReference type="SUPFAM" id="SSF46689">
    <property type="entry name" value="Homeodomain-like"/>
    <property type="match status" value="2"/>
</dbReference>
<dbReference type="InterPro" id="IPR009057">
    <property type="entry name" value="Homeodomain-like_sf"/>
</dbReference>
<dbReference type="InterPro" id="IPR037923">
    <property type="entry name" value="HTH-like"/>
</dbReference>
<dbReference type="PROSITE" id="PS01124">
    <property type="entry name" value="HTH_ARAC_FAMILY_2"/>
    <property type="match status" value="1"/>
</dbReference>
<dbReference type="SUPFAM" id="SSF51215">
    <property type="entry name" value="Regulatory protein AraC"/>
    <property type="match status" value="1"/>
</dbReference>
<keyword evidence="3" id="KW-0804">Transcription</keyword>
<evidence type="ECO:0000256" key="1">
    <source>
        <dbReference type="ARBA" id="ARBA00023015"/>
    </source>
</evidence>
<gene>
    <name evidence="5" type="primary">araC_2</name>
    <name evidence="5" type="ORF">J40TS1_43630</name>
</gene>
<dbReference type="Pfam" id="PF12833">
    <property type="entry name" value="HTH_18"/>
    <property type="match status" value="1"/>
</dbReference>
<evidence type="ECO:0000256" key="2">
    <source>
        <dbReference type="ARBA" id="ARBA00023125"/>
    </source>
</evidence>
<protein>
    <submittedName>
        <fullName evidence="5">AraC family transcriptional regulator</fullName>
    </submittedName>
</protein>